<comment type="caution">
    <text evidence="1">The sequence shown here is derived from an EMBL/GenBank/DDBJ whole genome shotgun (WGS) entry which is preliminary data.</text>
</comment>
<name>A0ACB6RTF3_9PLEO</name>
<gene>
    <name evidence="1" type="ORF">BU25DRAFT_461268</name>
</gene>
<keyword evidence="2" id="KW-1185">Reference proteome</keyword>
<organism evidence="1 2">
    <name type="scientific">Macroventuria anomochaeta</name>
    <dbReference type="NCBI Taxonomy" id="301207"/>
    <lineage>
        <taxon>Eukaryota</taxon>
        <taxon>Fungi</taxon>
        <taxon>Dikarya</taxon>
        <taxon>Ascomycota</taxon>
        <taxon>Pezizomycotina</taxon>
        <taxon>Dothideomycetes</taxon>
        <taxon>Pleosporomycetidae</taxon>
        <taxon>Pleosporales</taxon>
        <taxon>Pleosporineae</taxon>
        <taxon>Didymellaceae</taxon>
        <taxon>Macroventuria</taxon>
    </lineage>
</organism>
<dbReference type="Proteomes" id="UP000799754">
    <property type="component" value="Unassembled WGS sequence"/>
</dbReference>
<sequence>MVSKHTAKEGSPEGLQAPSSEDSVHEDSGAISDADVAIEALGSSFRTATKAQKRGGVDEEEPTTLGNGSRSTLGYFAHTVSTTPSSPASATSTKLRLAGSQRVTREEQDRARAEYLQAQGFPVGSSTDASSRHGGNPSVSTKVQRLRQRLASMPGPHDALSASTTPNFTPELEQSISNPGEAHDDVTSSRSRRSLQKFRIRMPSLRGHEHGATASTPTQDATESNVTFKALRSDEAGNWFTVRGSKTLPHRFEPPESLQDASSSPRSSKDGRPLLTDYEYSKRFSRSASLRLRNLRLPPAYTLPIEPTSEIVPSASVPKQDADDREAGHSGPGSVPEGLLGSVSQLMTASLIPNIDEDDDVPASLAWSTRRSSHDLTIDTTISDGLPSTPEALTAASQRNSRFSEVLEDVDPGTRPDVPPRSPDRPSARNSALLSNRGSVVFPVPEPAESLQLENPAELVLEKKQRSWWIDFLLVVIWVISTALTMFGMSNTSLLHQPLACTLGNVQTCTPPSFSFVHNLRLNTTLPEVLWPFISTLRLQDVEGLDLADHGLVVKEIYSDTQTIDVHGGLVVRSAFSDRGINLLSDIIYSGVVDGGDIVSGRKLLQKMLKKAKAGHGVEEAVGIVSAQGARENASRDGSRSIGDIFLALWLACLLAVEITLLVHFAMLPVLWMAAVWLSRCCWSKKERNGLEKGRSWKQEVLMASGLALRWILAGALGSAGASGILLAFWT</sequence>
<proteinExistence type="predicted"/>
<dbReference type="EMBL" id="MU006731">
    <property type="protein sequence ID" value="KAF2624413.1"/>
    <property type="molecule type" value="Genomic_DNA"/>
</dbReference>
<protein>
    <submittedName>
        <fullName evidence="1">Uncharacterized protein</fullName>
    </submittedName>
</protein>
<evidence type="ECO:0000313" key="1">
    <source>
        <dbReference type="EMBL" id="KAF2624413.1"/>
    </source>
</evidence>
<accession>A0ACB6RTF3</accession>
<reference evidence="1" key="1">
    <citation type="journal article" date="2020" name="Stud. Mycol.">
        <title>101 Dothideomycetes genomes: a test case for predicting lifestyles and emergence of pathogens.</title>
        <authorList>
            <person name="Haridas S."/>
            <person name="Albert R."/>
            <person name="Binder M."/>
            <person name="Bloem J."/>
            <person name="Labutti K."/>
            <person name="Salamov A."/>
            <person name="Andreopoulos B."/>
            <person name="Baker S."/>
            <person name="Barry K."/>
            <person name="Bills G."/>
            <person name="Bluhm B."/>
            <person name="Cannon C."/>
            <person name="Castanera R."/>
            <person name="Culley D."/>
            <person name="Daum C."/>
            <person name="Ezra D."/>
            <person name="Gonzalez J."/>
            <person name="Henrissat B."/>
            <person name="Kuo A."/>
            <person name="Liang C."/>
            <person name="Lipzen A."/>
            <person name="Lutzoni F."/>
            <person name="Magnuson J."/>
            <person name="Mondo S."/>
            <person name="Nolan M."/>
            <person name="Ohm R."/>
            <person name="Pangilinan J."/>
            <person name="Park H.-J."/>
            <person name="Ramirez L."/>
            <person name="Alfaro M."/>
            <person name="Sun H."/>
            <person name="Tritt A."/>
            <person name="Yoshinaga Y."/>
            <person name="Zwiers L.-H."/>
            <person name="Turgeon B."/>
            <person name="Goodwin S."/>
            <person name="Spatafora J."/>
            <person name="Crous P."/>
            <person name="Grigoriev I."/>
        </authorList>
    </citation>
    <scope>NUCLEOTIDE SEQUENCE</scope>
    <source>
        <strain evidence="1">CBS 525.71</strain>
    </source>
</reference>
<evidence type="ECO:0000313" key="2">
    <source>
        <dbReference type="Proteomes" id="UP000799754"/>
    </source>
</evidence>